<name>A0A553JW83_9ACTN</name>
<keyword evidence="4" id="KW-1185">Reference proteome</keyword>
<keyword evidence="2" id="KW-0812">Transmembrane</keyword>
<keyword evidence="2" id="KW-0472">Membrane</keyword>
<comment type="caution">
    <text evidence="3">The sequence shown here is derived from an EMBL/GenBank/DDBJ whole genome shotgun (WGS) entry which is preliminary data.</text>
</comment>
<proteinExistence type="predicted"/>
<dbReference type="Proteomes" id="UP000317638">
    <property type="component" value="Unassembled WGS sequence"/>
</dbReference>
<dbReference type="AlphaFoldDB" id="A0A553JW83"/>
<reference evidence="3 4" key="1">
    <citation type="submission" date="2019-07" db="EMBL/GenBank/DDBJ databases">
        <authorList>
            <person name="Zhou L.-Y."/>
        </authorList>
    </citation>
    <scope>NUCLEOTIDE SEQUENCE [LARGE SCALE GENOMIC DNA]</scope>
    <source>
        <strain evidence="3 4">YIM 101269</strain>
    </source>
</reference>
<feature type="region of interest" description="Disordered" evidence="1">
    <location>
        <begin position="58"/>
        <end position="95"/>
    </location>
</feature>
<keyword evidence="2" id="KW-1133">Transmembrane helix</keyword>
<evidence type="ECO:0000256" key="1">
    <source>
        <dbReference type="SAM" id="MobiDB-lite"/>
    </source>
</evidence>
<dbReference type="RefSeq" id="WP_143939306.1">
    <property type="nucleotide sequence ID" value="NZ_VKKG01000007.1"/>
</dbReference>
<protein>
    <submittedName>
        <fullName evidence="3">Uncharacterized protein</fullName>
    </submittedName>
</protein>
<evidence type="ECO:0000313" key="4">
    <source>
        <dbReference type="Proteomes" id="UP000317638"/>
    </source>
</evidence>
<feature type="region of interest" description="Disordered" evidence="1">
    <location>
        <begin position="1"/>
        <end position="21"/>
    </location>
</feature>
<evidence type="ECO:0000313" key="3">
    <source>
        <dbReference type="EMBL" id="TRY16692.1"/>
    </source>
</evidence>
<feature type="transmembrane region" description="Helical" evidence="2">
    <location>
        <begin position="31"/>
        <end position="53"/>
    </location>
</feature>
<gene>
    <name evidence="3" type="ORF">FOJ82_14965</name>
</gene>
<dbReference type="EMBL" id="VKKG01000007">
    <property type="protein sequence ID" value="TRY16692.1"/>
    <property type="molecule type" value="Genomic_DNA"/>
</dbReference>
<accession>A0A553JW83</accession>
<feature type="compositionally biased region" description="Polar residues" evidence="1">
    <location>
        <begin position="1"/>
        <end position="18"/>
    </location>
</feature>
<evidence type="ECO:0000256" key="2">
    <source>
        <dbReference type="SAM" id="Phobius"/>
    </source>
</evidence>
<organism evidence="3 4">
    <name type="scientific">Tessaracoccus rhinocerotis</name>
    <dbReference type="NCBI Taxonomy" id="1689449"/>
    <lineage>
        <taxon>Bacteria</taxon>
        <taxon>Bacillati</taxon>
        <taxon>Actinomycetota</taxon>
        <taxon>Actinomycetes</taxon>
        <taxon>Propionibacteriales</taxon>
        <taxon>Propionibacteriaceae</taxon>
        <taxon>Tessaracoccus</taxon>
    </lineage>
</organism>
<sequence>MTTVRRPLTSNESATTPRTMPAVRVPRRSGAVVNLAGALVPALLELFMVVPLVSWPAGGGPAADTRNAGVDPGSAVGRVPPGRGSRRRSAQVAPG</sequence>